<evidence type="ECO:0000256" key="6">
    <source>
        <dbReference type="ARBA" id="ARBA00022840"/>
    </source>
</evidence>
<evidence type="ECO:0000256" key="5">
    <source>
        <dbReference type="ARBA" id="ARBA00022741"/>
    </source>
</evidence>
<dbReference type="InterPro" id="IPR019491">
    <property type="entry name" value="Lipoate_protein_ligase_C"/>
</dbReference>
<dbReference type="InterPro" id="IPR004143">
    <property type="entry name" value="BPL_LPL_catalytic"/>
</dbReference>
<dbReference type="EC" id="6.3.1.20" evidence="3"/>
<dbReference type="GO" id="GO:0009249">
    <property type="term" value="P:protein lipoylation"/>
    <property type="evidence" value="ECO:0007669"/>
    <property type="project" value="InterPro"/>
</dbReference>
<name>D5EGK8_AMICL</name>
<dbReference type="eggNOG" id="COG0095">
    <property type="taxonomic scope" value="Bacteria"/>
</dbReference>
<dbReference type="PANTHER" id="PTHR12561">
    <property type="entry name" value="LIPOATE-PROTEIN LIGASE"/>
    <property type="match status" value="1"/>
</dbReference>
<dbReference type="PANTHER" id="PTHR12561:SF3">
    <property type="entry name" value="LIPOYLTRANSFERASE 1, MITOCHONDRIAL"/>
    <property type="match status" value="1"/>
</dbReference>
<evidence type="ECO:0000256" key="1">
    <source>
        <dbReference type="ARBA" id="ARBA00005085"/>
    </source>
</evidence>
<comment type="catalytic activity">
    <reaction evidence="7">
        <text>L-lysyl-[lipoyl-carrier protein] + (R)-lipoate + ATP = N(6)-[(R)-lipoyl]-L-lysyl-[lipoyl-carrier protein] + AMP + diphosphate + H(+)</text>
        <dbReference type="Rhea" id="RHEA:49288"/>
        <dbReference type="Rhea" id="RHEA-COMP:10500"/>
        <dbReference type="Rhea" id="RHEA-COMP:10502"/>
        <dbReference type="ChEBI" id="CHEBI:15378"/>
        <dbReference type="ChEBI" id="CHEBI:29969"/>
        <dbReference type="ChEBI" id="CHEBI:30616"/>
        <dbReference type="ChEBI" id="CHEBI:33019"/>
        <dbReference type="ChEBI" id="CHEBI:83088"/>
        <dbReference type="ChEBI" id="CHEBI:83099"/>
        <dbReference type="ChEBI" id="CHEBI:456215"/>
        <dbReference type="EC" id="6.3.1.20"/>
    </reaction>
</comment>
<evidence type="ECO:0000259" key="8">
    <source>
        <dbReference type="PROSITE" id="PS51733"/>
    </source>
</evidence>
<protein>
    <recommendedName>
        <fullName evidence="3">lipoate--protein ligase</fullName>
        <ecNumber evidence="3">6.3.1.20</ecNumber>
    </recommendedName>
</protein>
<dbReference type="InterPro" id="IPR004562">
    <property type="entry name" value="LipoylTrfase_LipoateP_Ligase"/>
</dbReference>
<organism evidence="9 10">
    <name type="scientific">Aminobacterium colombiense (strain DSM 12261 / ALA-1)</name>
    <dbReference type="NCBI Taxonomy" id="572547"/>
    <lineage>
        <taxon>Bacteria</taxon>
        <taxon>Thermotogati</taxon>
        <taxon>Synergistota</taxon>
        <taxon>Synergistia</taxon>
        <taxon>Synergistales</taxon>
        <taxon>Aminobacteriaceae</taxon>
        <taxon>Aminobacterium</taxon>
    </lineage>
</organism>
<dbReference type="GO" id="GO:0005737">
    <property type="term" value="C:cytoplasm"/>
    <property type="evidence" value="ECO:0007669"/>
    <property type="project" value="TreeGrafter"/>
</dbReference>
<dbReference type="RefSeq" id="WP_013048953.1">
    <property type="nucleotide sequence ID" value="NC_014011.1"/>
</dbReference>
<dbReference type="OrthoDB" id="9788148at2"/>
<dbReference type="Pfam" id="PF10437">
    <property type="entry name" value="Lip_prot_lig_C"/>
    <property type="match status" value="1"/>
</dbReference>
<dbReference type="AlphaFoldDB" id="D5EGK8"/>
<dbReference type="CDD" id="cd16443">
    <property type="entry name" value="LplA"/>
    <property type="match status" value="1"/>
</dbReference>
<accession>D5EGK8</accession>
<feature type="domain" description="BPL/LPL catalytic" evidence="8">
    <location>
        <begin position="27"/>
        <end position="214"/>
    </location>
</feature>
<dbReference type="UniPathway" id="UPA00537">
    <property type="reaction ID" value="UER00594"/>
</dbReference>
<sequence length="329" mass="38148">MYYIENICTDPRYNLALEEYVYSLLSTYKEKFMLLWRNSPSIIVGRFQNTAAEVNEPFVRENNLHVIRRITGGGAVYHDLGNLNYTFAVPNDSDNPFDFQKHSQPIVDVLQSLGVYAEFNSRNDLAINGLKFSGNAQHMDKKRLLHHGTLLFNSDLEKLSLALKVSEDKFQSKAAKSVKSRVTNILQWLPRPMSIEAFKDAILRQMDKKEGFKPYFLSQDDRKNIERLIEEKYSTWSWNWGRSPEFTEKKSRRFNAGKVEACFNIKDGVITGCRFFGDFFGDENLNIFEGHLLHCLYEEKALRKRLASIDTEKYFASIPKEELVSFICG</sequence>
<keyword evidence="9" id="KW-0808">Transferase</keyword>
<dbReference type="GO" id="GO:0017118">
    <property type="term" value="F:lipoyltransferase activity"/>
    <property type="evidence" value="ECO:0007669"/>
    <property type="project" value="TreeGrafter"/>
</dbReference>
<dbReference type="SUPFAM" id="SSF55681">
    <property type="entry name" value="Class II aaRS and biotin synthetases"/>
    <property type="match status" value="1"/>
</dbReference>
<dbReference type="SUPFAM" id="SSF82649">
    <property type="entry name" value="SufE/NifU"/>
    <property type="match status" value="1"/>
</dbReference>
<dbReference type="STRING" id="572547.Amico_1574"/>
<dbReference type="PROSITE" id="PS51733">
    <property type="entry name" value="BPL_LPL_CATALYTIC"/>
    <property type="match status" value="1"/>
</dbReference>
<dbReference type="Proteomes" id="UP000002366">
    <property type="component" value="Chromosome"/>
</dbReference>
<evidence type="ECO:0000256" key="3">
    <source>
        <dbReference type="ARBA" id="ARBA00012367"/>
    </source>
</evidence>
<keyword evidence="6" id="KW-0067">ATP-binding</keyword>
<gene>
    <name evidence="9" type="ordered locus">Amico_1574</name>
</gene>
<dbReference type="HOGENOM" id="CLU_022986_0_2_0"/>
<dbReference type="NCBIfam" id="TIGR00545">
    <property type="entry name" value="lipoyltrans"/>
    <property type="match status" value="1"/>
</dbReference>
<comment type="pathway">
    <text evidence="2">Protein modification; protein lipoylation via exogenous pathway; protein N(6)-(lipoyl)lysine from lipoate: step 1/2.</text>
</comment>
<evidence type="ECO:0000313" key="10">
    <source>
        <dbReference type="Proteomes" id="UP000002366"/>
    </source>
</evidence>
<dbReference type="Gene3D" id="3.30.930.10">
    <property type="entry name" value="Bira Bifunctional Protein, Domain 2"/>
    <property type="match status" value="1"/>
</dbReference>
<dbReference type="GO" id="GO:0005524">
    <property type="term" value="F:ATP binding"/>
    <property type="evidence" value="ECO:0007669"/>
    <property type="project" value="UniProtKB-KW"/>
</dbReference>
<dbReference type="EMBL" id="CP001997">
    <property type="protein sequence ID" value="ADE57690.1"/>
    <property type="molecule type" value="Genomic_DNA"/>
</dbReference>
<evidence type="ECO:0000313" key="9">
    <source>
        <dbReference type="EMBL" id="ADE57690.1"/>
    </source>
</evidence>
<keyword evidence="5" id="KW-0547">Nucleotide-binding</keyword>
<dbReference type="Pfam" id="PF21948">
    <property type="entry name" value="LplA-B_cat"/>
    <property type="match status" value="1"/>
</dbReference>
<keyword evidence="9" id="KW-0548">Nucleotidyltransferase</keyword>
<dbReference type="Gene3D" id="3.30.390.50">
    <property type="entry name" value="CO dehydrogenase flavoprotein, C-terminal domain"/>
    <property type="match status" value="1"/>
</dbReference>
<reference evidence="9 10" key="1">
    <citation type="journal article" date="2010" name="Stand. Genomic Sci.">
        <title>Complete genome sequence of Aminobacterium colombiense type strain (ALA-1).</title>
        <authorList>
            <person name="Chertkov O."/>
            <person name="Sikorski J."/>
            <person name="Brambilla E."/>
            <person name="Lapidus A."/>
            <person name="Copeland A."/>
            <person name="Glavina Del Rio T."/>
            <person name="Nolan M."/>
            <person name="Lucas S."/>
            <person name="Tice H."/>
            <person name="Cheng J.F."/>
            <person name="Han C."/>
            <person name="Detter J.C."/>
            <person name="Bruce D."/>
            <person name="Tapia R."/>
            <person name="Goodwin L."/>
            <person name="Pitluck S."/>
            <person name="Liolios K."/>
            <person name="Ivanova N."/>
            <person name="Mavromatis K."/>
            <person name="Ovchinnikova G."/>
            <person name="Pati A."/>
            <person name="Chen A."/>
            <person name="Palaniappan K."/>
            <person name="Land M."/>
            <person name="Hauser L."/>
            <person name="Chang Y.J."/>
            <person name="Jeffries C.D."/>
            <person name="Spring S."/>
            <person name="Rohde M."/>
            <person name="Goker M."/>
            <person name="Bristow J."/>
            <person name="Eisen J.A."/>
            <person name="Markowitz V."/>
            <person name="Hugenholtz P."/>
            <person name="Kyrpides N.C."/>
            <person name="Klenk H.P."/>
        </authorList>
    </citation>
    <scope>NUCLEOTIDE SEQUENCE [LARGE SCALE GENOMIC DNA]</scope>
    <source>
        <strain evidence="10">DSM 12261 / ALA-1</strain>
    </source>
</reference>
<dbReference type="InterPro" id="IPR045864">
    <property type="entry name" value="aa-tRNA-synth_II/BPL/LPL"/>
</dbReference>
<keyword evidence="4 9" id="KW-0436">Ligase</keyword>
<evidence type="ECO:0000256" key="7">
    <source>
        <dbReference type="ARBA" id="ARBA00048037"/>
    </source>
</evidence>
<comment type="pathway">
    <text evidence="1">Protein modification; protein lipoylation via exogenous pathway; protein N(6)-(lipoyl)lysine from lipoate: step 2/2.</text>
</comment>
<dbReference type="GO" id="GO:0016979">
    <property type="term" value="F:lipoate-protein ligase activity"/>
    <property type="evidence" value="ECO:0007669"/>
    <property type="project" value="UniProtKB-EC"/>
</dbReference>
<evidence type="ECO:0000256" key="2">
    <source>
        <dbReference type="ARBA" id="ARBA00005124"/>
    </source>
</evidence>
<proteinExistence type="predicted"/>
<keyword evidence="10" id="KW-1185">Reference proteome</keyword>
<dbReference type="KEGG" id="aco:Amico_1574"/>
<dbReference type="FunFam" id="3.30.930.10:FF:000072">
    <property type="entry name" value="Lipoate--protein ligase"/>
    <property type="match status" value="1"/>
</dbReference>
<evidence type="ECO:0000256" key="4">
    <source>
        <dbReference type="ARBA" id="ARBA00022598"/>
    </source>
</evidence>